<organism evidence="1 2">
    <name type="scientific">Funneliformis caledonium</name>
    <dbReference type="NCBI Taxonomy" id="1117310"/>
    <lineage>
        <taxon>Eukaryota</taxon>
        <taxon>Fungi</taxon>
        <taxon>Fungi incertae sedis</taxon>
        <taxon>Mucoromycota</taxon>
        <taxon>Glomeromycotina</taxon>
        <taxon>Glomeromycetes</taxon>
        <taxon>Glomerales</taxon>
        <taxon>Glomeraceae</taxon>
        <taxon>Funneliformis</taxon>
    </lineage>
</organism>
<keyword evidence="2" id="KW-1185">Reference proteome</keyword>
<gene>
    <name evidence="1" type="ORF">FCALED_LOCUS16009</name>
</gene>
<comment type="caution">
    <text evidence="1">The sequence shown here is derived from an EMBL/GenBank/DDBJ whole genome shotgun (WGS) entry which is preliminary data.</text>
</comment>
<evidence type="ECO:0000313" key="2">
    <source>
        <dbReference type="Proteomes" id="UP000789570"/>
    </source>
</evidence>
<evidence type="ECO:0000313" key="1">
    <source>
        <dbReference type="EMBL" id="CAG8746685.1"/>
    </source>
</evidence>
<accession>A0A9N9IQQ4</accession>
<feature type="non-terminal residue" evidence="1">
    <location>
        <position position="54"/>
    </location>
</feature>
<sequence>QVDMFEYLILNVTVACDLLFSWIENSATNTSKITENIIKEAVDDKLGVMLAFDG</sequence>
<dbReference type="AlphaFoldDB" id="A0A9N9IQQ4"/>
<dbReference type="Proteomes" id="UP000789570">
    <property type="component" value="Unassembled WGS sequence"/>
</dbReference>
<reference evidence="1" key="1">
    <citation type="submission" date="2021-06" db="EMBL/GenBank/DDBJ databases">
        <authorList>
            <person name="Kallberg Y."/>
            <person name="Tangrot J."/>
            <person name="Rosling A."/>
        </authorList>
    </citation>
    <scope>NUCLEOTIDE SEQUENCE</scope>
    <source>
        <strain evidence="1">UK204</strain>
    </source>
</reference>
<protein>
    <submittedName>
        <fullName evidence="1">10119_t:CDS:1</fullName>
    </submittedName>
</protein>
<proteinExistence type="predicted"/>
<dbReference type="EMBL" id="CAJVPQ010016816">
    <property type="protein sequence ID" value="CAG8746685.1"/>
    <property type="molecule type" value="Genomic_DNA"/>
</dbReference>
<name>A0A9N9IQQ4_9GLOM</name>